<comment type="caution">
    <text evidence="4">The sequence shown here is derived from an EMBL/GenBank/DDBJ whole genome shotgun (WGS) entry which is preliminary data.</text>
</comment>
<dbReference type="GO" id="GO:0030420">
    <property type="term" value="P:establishment of competence for transformation"/>
    <property type="evidence" value="ECO:0007669"/>
    <property type="project" value="UniProtKB-KW"/>
</dbReference>
<keyword evidence="2" id="KW-0178">Competence</keyword>
<protein>
    <recommendedName>
        <fullName evidence="6">Prepilin-type N-terminal cleavage/methylation domain-containing protein</fullName>
    </recommendedName>
</protein>
<evidence type="ECO:0000256" key="2">
    <source>
        <dbReference type="ARBA" id="ARBA00023287"/>
    </source>
</evidence>
<dbReference type="RefSeq" id="WP_007086651.1">
    <property type="nucleotide sequence ID" value="NZ_AJLS01000125.1"/>
</dbReference>
<proteinExistence type="predicted"/>
<evidence type="ECO:0000256" key="1">
    <source>
        <dbReference type="ARBA" id="ARBA00004241"/>
    </source>
</evidence>
<gene>
    <name evidence="4" type="ORF">BABA_18287</name>
</gene>
<reference evidence="4 5" key="1">
    <citation type="journal article" date="2012" name="Front. Microbiol.">
        <title>Redundancy and modularity in membrane-associated dissimilatory nitrate reduction in Bacillus.</title>
        <authorList>
            <person name="Heylen K."/>
            <person name="Keltjens J."/>
        </authorList>
    </citation>
    <scope>NUCLEOTIDE SEQUENCE [LARGE SCALE GENOMIC DNA]</scope>
    <source>
        <strain evidence="5">LMG 21833T</strain>
    </source>
</reference>
<dbReference type="NCBIfam" id="TIGR02532">
    <property type="entry name" value="IV_pilin_GFxxxE"/>
    <property type="match status" value="1"/>
</dbReference>
<sequence length="140" mass="15743">MKSEKGITLIELLATLSILLIISSLLYGVLIGVKKTQENISNKNSLNQEANLIFSTIKRYHQKENKYEISYNNGSYFISSPTASDQLGNILIYLKIGEVELSDTSKKIEIITSNPGFKSINVTIQLKGQKDKIDTIIKRY</sequence>
<organism evidence="4 5">
    <name type="scientific">Neobacillus bataviensis LMG 21833</name>
    <dbReference type="NCBI Taxonomy" id="1117379"/>
    <lineage>
        <taxon>Bacteria</taxon>
        <taxon>Bacillati</taxon>
        <taxon>Bacillota</taxon>
        <taxon>Bacilli</taxon>
        <taxon>Bacillales</taxon>
        <taxon>Bacillaceae</taxon>
        <taxon>Neobacillus</taxon>
    </lineage>
</organism>
<keyword evidence="3" id="KW-0472">Membrane</keyword>
<dbReference type="EMBL" id="AJLS01000125">
    <property type="protein sequence ID" value="EKN65870.1"/>
    <property type="molecule type" value="Genomic_DNA"/>
</dbReference>
<dbReference type="eggNOG" id="ENOG5030NYC">
    <property type="taxonomic scope" value="Bacteria"/>
</dbReference>
<dbReference type="Pfam" id="PF07963">
    <property type="entry name" value="N_methyl"/>
    <property type="match status" value="1"/>
</dbReference>
<dbReference type="InterPro" id="IPR045584">
    <property type="entry name" value="Pilin-like"/>
</dbReference>
<feature type="transmembrane region" description="Helical" evidence="3">
    <location>
        <begin position="12"/>
        <end position="33"/>
    </location>
</feature>
<evidence type="ECO:0008006" key="6">
    <source>
        <dbReference type="Google" id="ProtNLM"/>
    </source>
</evidence>
<evidence type="ECO:0000256" key="3">
    <source>
        <dbReference type="SAM" id="Phobius"/>
    </source>
</evidence>
<keyword evidence="5" id="KW-1185">Reference proteome</keyword>
<dbReference type="AlphaFoldDB" id="K6C3Z5"/>
<dbReference type="STRING" id="1117379.BABA_18287"/>
<evidence type="ECO:0000313" key="5">
    <source>
        <dbReference type="Proteomes" id="UP000006316"/>
    </source>
</evidence>
<name>K6C3Z5_9BACI</name>
<dbReference type="PATRIC" id="fig|1117379.3.peg.3787"/>
<dbReference type="PROSITE" id="PS00409">
    <property type="entry name" value="PROKAR_NTER_METHYL"/>
    <property type="match status" value="1"/>
</dbReference>
<keyword evidence="3" id="KW-1133">Transmembrane helix</keyword>
<evidence type="ECO:0000313" key="4">
    <source>
        <dbReference type="EMBL" id="EKN65870.1"/>
    </source>
</evidence>
<dbReference type="SUPFAM" id="SSF54523">
    <property type="entry name" value="Pili subunits"/>
    <property type="match status" value="1"/>
</dbReference>
<comment type="subcellular location">
    <subcellularLocation>
        <location evidence="1">Cell surface</location>
    </subcellularLocation>
</comment>
<keyword evidence="3" id="KW-0812">Transmembrane</keyword>
<dbReference type="OrthoDB" id="2857850at2"/>
<accession>K6C3Z5</accession>
<dbReference type="InterPro" id="IPR012902">
    <property type="entry name" value="N_methyl_site"/>
</dbReference>
<dbReference type="GO" id="GO:0009986">
    <property type="term" value="C:cell surface"/>
    <property type="evidence" value="ECO:0007669"/>
    <property type="project" value="UniProtKB-SubCell"/>
</dbReference>
<dbReference type="Proteomes" id="UP000006316">
    <property type="component" value="Unassembled WGS sequence"/>
</dbReference>